<gene>
    <name evidence="1" type="ORF">thalar_03055</name>
</gene>
<organism evidence="1 2">
    <name type="scientific">Litoreibacter arenae DSM 19593</name>
    <dbReference type="NCBI Taxonomy" id="1123360"/>
    <lineage>
        <taxon>Bacteria</taxon>
        <taxon>Pseudomonadati</taxon>
        <taxon>Pseudomonadota</taxon>
        <taxon>Alphaproteobacteria</taxon>
        <taxon>Rhodobacterales</taxon>
        <taxon>Roseobacteraceae</taxon>
        <taxon>Litoreibacter</taxon>
    </lineage>
</organism>
<sequence>MEQRSLLPNQQQVSNLAKRQRILPMFYNVAKTSLWLQ</sequence>
<accession>S9QCK2</accession>
<proteinExistence type="predicted"/>
<evidence type="ECO:0000313" key="1">
    <source>
        <dbReference type="EMBL" id="EPX77333.1"/>
    </source>
</evidence>
<dbReference type="Proteomes" id="UP000015351">
    <property type="component" value="Unassembled WGS sequence"/>
</dbReference>
<evidence type="ECO:0000313" key="2">
    <source>
        <dbReference type="Proteomes" id="UP000015351"/>
    </source>
</evidence>
<protein>
    <submittedName>
        <fullName evidence="1">Uncharacterized protein</fullName>
    </submittedName>
</protein>
<dbReference type="AlphaFoldDB" id="S9QCK2"/>
<reference evidence="2" key="1">
    <citation type="journal article" date="2013" name="Stand. Genomic Sci.">
        <title>Genome sequence of the Litoreibacter arenae type strain (DSM 19593(T)), a member of the Roseobacter clade isolated from sea sand.</title>
        <authorList>
            <person name="Riedel T."/>
            <person name="Fiebig A."/>
            <person name="Petersen J."/>
            <person name="Gronow S."/>
            <person name="Kyrpides N.C."/>
            <person name="Goker M."/>
            <person name="Klenk H.P."/>
        </authorList>
    </citation>
    <scope>NUCLEOTIDE SEQUENCE [LARGE SCALE GENOMIC DNA]</scope>
    <source>
        <strain evidence="2">DSM 19593</strain>
    </source>
</reference>
<dbReference type="HOGENOM" id="CLU_3345456_0_0_5"/>
<dbReference type="EMBL" id="AONI01000015">
    <property type="protein sequence ID" value="EPX77333.1"/>
    <property type="molecule type" value="Genomic_DNA"/>
</dbReference>
<name>S9QCK2_9RHOB</name>
<keyword evidence="2" id="KW-1185">Reference proteome</keyword>
<comment type="caution">
    <text evidence="1">The sequence shown here is derived from an EMBL/GenBank/DDBJ whole genome shotgun (WGS) entry which is preliminary data.</text>
</comment>
<dbReference type="STRING" id="1123360.thalar_03055"/>